<proteinExistence type="evidence at transcript level"/>
<dbReference type="EMBL" id="DQ487761">
    <property type="protein sequence ID" value="ABF61801.1"/>
    <property type="molecule type" value="mRNA"/>
</dbReference>
<dbReference type="AlphaFoldDB" id="Q19RM2"/>
<accession>Q19RM2</accession>
<name>Q19RM2_HUMAN</name>
<evidence type="ECO:0000313" key="1">
    <source>
        <dbReference type="EMBL" id="ABF61801.1"/>
    </source>
</evidence>
<organism evidence="1">
    <name type="scientific">Homo sapiens</name>
    <name type="common">Human</name>
    <dbReference type="NCBI Taxonomy" id="9606"/>
    <lineage>
        <taxon>Eukaryota</taxon>
        <taxon>Metazoa</taxon>
        <taxon>Chordata</taxon>
        <taxon>Craniata</taxon>
        <taxon>Vertebrata</taxon>
        <taxon>Euteleostomi</taxon>
        <taxon>Mammalia</taxon>
        <taxon>Eutheria</taxon>
        <taxon>Euarchontoglires</taxon>
        <taxon>Primates</taxon>
        <taxon>Haplorrhini</taxon>
        <taxon>Catarrhini</taxon>
        <taxon>Hominidae</taxon>
        <taxon>Homo</taxon>
    </lineage>
</organism>
<protein>
    <submittedName>
        <fullName evidence="1">PS1TP5-transactivated protein 1</fullName>
    </submittedName>
</protein>
<reference evidence="1" key="2">
    <citation type="journal article" date="2007" name="World J. Gastroenterol.">
        <title>Screening and cloning for proteins transactivated by the PS1TP5 protein of hepatitis B virus: a suppression subtractive hybridization study.</title>
        <authorList>
            <person name="Zhang J.K."/>
            <person name="Zhao L.F."/>
            <person name="Cheng J."/>
            <person name="Guo J."/>
            <person name="Wang D.Q."/>
            <person name="Hong Y."/>
            <person name="Mao Y."/>
        </authorList>
    </citation>
    <scope>NUCLEOTIDE SEQUENCE</scope>
</reference>
<reference evidence="1" key="1">
    <citation type="submission" date="2006-04" db="EMBL/GenBank/DDBJ databases">
        <authorList>
            <person name="Zhang J.-K."/>
            <person name="Guo J."/>
            <person name="Cheng J."/>
            <person name="Lun Y.-Z."/>
            <person name="Hong Y."/>
            <person name="Wei H.-S."/>
        </authorList>
    </citation>
    <scope>NUCLEOTIDE SEQUENCE</scope>
</reference>
<sequence length="78" mass="8407">MPRVGEGGVTGKTGTQRSAPAIIGDRCQGQLQLSFREQGVVALDGPREQREAGSCHSHSGSEWLELLVCVQVQDTTNW</sequence>